<name>A0A8S1SS90_9CILI</name>
<comment type="caution">
    <text evidence="1">The sequence shown here is derived from an EMBL/GenBank/DDBJ whole genome shotgun (WGS) entry which is preliminary data.</text>
</comment>
<sequence>MEEIIQMDKIQKKIRRNDDDSFIVQQIVDGNGNDGNLEFNLNKFKTDYVGSKKLKIYDQKEKILNFQQENRKKKLQKRKKKKYKKNNLLNYHKCRNLLQLKNQKLMKLQRKLIIQKYSYLIKIIFDYTLSQIHNENNSQL</sequence>
<organism evidence="1 2">
    <name type="scientific">Paramecium pentaurelia</name>
    <dbReference type="NCBI Taxonomy" id="43138"/>
    <lineage>
        <taxon>Eukaryota</taxon>
        <taxon>Sar</taxon>
        <taxon>Alveolata</taxon>
        <taxon>Ciliophora</taxon>
        <taxon>Intramacronucleata</taxon>
        <taxon>Oligohymenophorea</taxon>
        <taxon>Peniculida</taxon>
        <taxon>Parameciidae</taxon>
        <taxon>Paramecium</taxon>
    </lineage>
</organism>
<reference evidence="1" key="1">
    <citation type="submission" date="2021-01" db="EMBL/GenBank/DDBJ databases">
        <authorList>
            <consortium name="Genoscope - CEA"/>
            <person name="William W."/>
        </authorList>
    </citation>
    <scope>NUCLEOTIDE SEQUENCE</scope>
</reference>
<gene>
    <name evidence="1" type="ORF">PPENT_87.1.T0110338</name>
</gene>
<dbReference type="AlphaFoldDB" id="A0A8S1SS90"/>
<protein>
    <submittedName>
        <fullName evidence="1">Uncharacterized protein</fullName>
    </submittedName>
</protein>
<evidence type="ECO:0000313" key="2">
    <source>
        <dbReference type="Proteomes" id="UP000689195"/>
    </source>
</evidence>
<dbReference type="EMBL" id="CAJJDO010000011">
    <property type="protein sequence ID" value="CAD8142790.1"/>
    <property type="molecule type" value="Genomic_DNA"/>
</dbReference>
<evidence type="ECO:0000313" key="1">
    <source>
        <dbReference type="EMBL" id="CAD8142790.1"/>
    </source>
</evidence>
<keyword evidence="2" id="KW-1185">Reference proteome</keyword>
<accession>A0A8S1SS90</accession>
<proteinExistence type="predicted"/>
<dbReference type="Proteomes" id="UP000689195">
    <property type="component" value="Unassembled WGS sequence"/>
</dbReference>